<sequence length="957" mass="107423">MGTEGKPSDKSRRECRKEARLAKNKRKFDSWVQHKQSRKSKKPSLDLSPESARKLLTDDVTNDCTEQTPIMEKSKAKLKNLRTNAPMIDNFTECRHTLVSSRIRKDLKRKNGFDKTPKSKFSKYLQMEMTGRSAEEDLKLERRLAKKLKVKNGRLSVANDDIDMLLEGIPSVLDNLGKIEKVSKGVEEGTLSRKCEKRNSVNEGLDDKTSVEEGEENSDSLASSEEDVNEDVDDEISTEEGGEESDSLASGEEDVKEDEDEEISGEEGDEGSDSLGGSEEDGSEDVDDEISVEGDEESDSLARREEQDDGVEVISRKDSIKGKRKKTKFEEYLETDIQGDKSVAEADLALERKLAKKLKVKAGKVHGGDDDMNMLLDGIPSVLDSLENGGLKNPADYPKKSSILRNSKFNEQEQKAETRISSNTEASEPSETFSPEVAVENFPVTGPGKYVAPHLRSHSGNDSAEHAQVHKRVRGLLNRLSETNVESITGEISTIFHSVGRIVGSQIISEEVIASCSGGPRGNEQYAAVFAAFVAGMASLVGIDFGAKLLARLAKCFEEEYLKEDNLSLRNLTLLFSYLYVFGLCSSDLIFDFLIMLGKRLTEVDVSTVLTVLQCCGMKLRGDDPAGMKNFISSVQIRVNELKACSGDGQSNLSSKRMEFMIETICDIKNNKKRSKEDTVQHTQIKKWLQKLRVDDILIRGLKWSKLLDPSKKGQWWLSGDVASTTENIEEVAGTIDKETTETKKMLQLAASQRMNTDARRAIFCVIMSADDYIDAFEKILRLDLPGKQDREIMRVLVGCCLQEKVFNKYYCVLASKLCSYDKNHKFTLQYCLWDHFKELESMSLIRSMHLSKFVAEMVASFSLSLAVLKSVDLNDPVHLNPKRIMHFRMLFEAIFEFPNKLVWNIFTRIAVTPEYESLRSGIEFFIRKYVVGVQKSLASKFKIARKALNNVEGIVM</sequence>
<dbReference type="GO" id="GO:0003723">
    <property type="term" value="F:RNA binding"/>
    <property type="evidence" value="ECO:0007669"/>
    <property type="project" value="InterPro"/>
</dbReference>
<evidence type="ECO:0000256" key="3">
    <source>
        <dbReference type="ARBA" id="ARBA00022845"/>
    </source>
</evidence>
<feature type="compositionally biased region" description="Polar residues" evidence="5">
    <location>
        <begin position="419"/>
        <end position="433"/>
    </location>
</feature>
<dbReference type="EMBL" id="NKXS01004245">
    <property type="protein sequence ID" value="PIN07012.1"/>
    <property type="molecule type" value="Genomic_DNA"/>
</dbReference>
<proteinExistence type="inferred from homology"/>
<comment type="caution">
    <text evidence="8">The sequence shown here is derived from an EMBL/GenBank/DDBJ whole genome shotgun (WGS) entry which is preliminary data.</text>
</comment>
<keyword evidence="6" id="KW-0472">Membrane</keyword>
<dbReference type="PANTHER" id="PTHR18034">
    <property type="entry name" value="CELL CYCLE CONTROL PROTEIN CWF22-RELATED"/>
    <property type="match status" value="1"/>
</dbReference>
<protein>
    <submittedName>
        <fullName evidence="8">Protein involved in high osmolarity signaling pathway</fullName>
    </submittedName>
</protein>
<dbReference type="AlphaFoldDB" id="A0A2G9GP72"/>
<feature type="compositionally biased region" description="Basic and acidic residues" evidence="5">
    <location>
        <begin position="187"/>
        <end position="211"/>
    </location>
</feature>
<feature type="compositionally biased region" description="Basic and acidic residues" evidence="5">
    <location>
        <begin position="408"/>
        <end position="418"/>
    </location>
</feature>
<evidence type="ECO:0000256" key="2">
    <source>
        <dbReference type="ARBA" id="ARBA00006856"/>
    </source>
</evidence>
<dbReference type="GO" id="GO:0006417">
    <property type="term" value="P:regulation of translation"/>
    <property type="evidence" value="ECO:0007669"/>
    <property type="project" value="UniProtKB-KW"/>
</dbReference>
<keyword evidence="3" id="KW-0810">Translation regulation</keyword>
<dbReference type="PANTHER" id="PTHR18034:SF4">
    <property type="entry name" value="NUCLEOLAR MIF4G DOMAIN-CONTAINING PROTEIN 1"/>
    <property type="match status" value="1"/>
</dbReference>
<dbReference type="InterPro" id="IPR003891">
    <property type="entry name" value="Initiation_fac_eIF4g_MI"/>
</dbReference>
<dbReference type="Pfam" id="PF02847">
    <property type="entry name" value="MA3"/>
    <property type="match status" value="1"/>
</dbReference>
<feature type="transmembrane region" description="Helical" evidence="6">
    <location>
        <begin position="526"/>
        <end position="551"/>
    </location>
</feature>
<evidence type="ECO:0000313" key="9">
    <source>
        <dbReference type="Proteomes" id="UP000231279"/>
    </source>
</evidence>
<keyword evidence="6" id="KW-0812">Transmembrane</keyword>
<dbReference type="GO" id="GO:0005730">
    <property type="term" value="C:nucleolus"/>
    <property type="evidence" value="ECO:0007669"/>
    <property type="project" value="UniProtKB-SubCell"/>
</dbReference>
<name>A0A2G9GP72_9LAMI</name>
<dbReference type="SUPFAM" id="SSF48371">
    <property type="entry name" value="ARM repeat"/>
    <property type="match status" value="1"/>
</dbReference>
<evidence type="ECO:0000313" key="8">
    <source>
        <dbReference type="EMBL" id="PIN07012.1"/>
    </source>
</evidence>
<feature type="region of interest" description="Disordered" evidence="5">
    <location>
        <begin position="187"/>
        <end position="326"/>
    </location>
</feature>
<dbReference type="InterPro" id="IPR003890">
    <property type="entry name" value="MIF4G-like_typ-3"/>
</dbReference>
<evidence type="ECO:0000256" key="4">
    <source>
        <dbReference type="ARBA" id="ARBA00023242"/>
    </source>
</evidence>
<feature type="compositionally biased region" description="Basic and acidic residues" evidence="5">
    <location>
        <begin position="1"/>
        <end position="21"/>
    </location>
</feature>
<feature type="region of interest" description="Disordered" evidence="5">
    <location>
        <begin position="390"/>
        <end position="434"/>
    </location>
</feature>
<evidence type="ECO:0000256" key="1">
    <source>
        <dbReference type="ARBA" id="ARBA00004604"/>
    </source>
</evidence>
<dbReference type="InterPro" id="IPR050781">
    <property type="entry name" value="CWC22_splicing_factor"/>
</dbReference>
<evidence type="ECO:0000259" key="7">
    <source>
        <dbReference type="PROSITE" id="PS51366"/>
    </source>
</evidence>
<reference evidence="9" key="1">
    <citation type="journal article" date="2018" name="Gigascience">
        <title>Genome assembly of the Pink Ipe (Handroanthus impetiginosus, Bignoniaceae), a highly valued, ecologically keystone Neotropical timber forest tree.</title>
        <authorList>
            <person name="Silva-Junior O.B."/>
            <person name="Grattapaglia D."/>
            <person name="Novaes E."/>
            <person name="Collevatti R.G."/>
        </authorList>
    </citation>
    <scope>NUCLEOTIDE SEQUENCE [LARGE SCALE GENOMIC DNA]</scope>
    <source>
        <strain evidence="9">cv. UFG-1</strain>
    </source>
</reference>
<keyword evidence="4" id="KW-0539">Nucleus</keyword>
<dbReference type="STRING" id="429701.A0A2G9GP72"/>
<dbReference type="GO" id="GO:0042274">
    <property type="term" value="P:ribosomal small subunit biogenesis"/>
    <property type="evidence" value="ECO:0007669"/>
    <property type="project" value="TreeGrafter"/>
</dbReference>
<keyword evidence="9" id="KW-1185">Reference proteome</keyword>
<comment type="similarity">
    <text evidence="2">Belongs to the CWC22 family.</text>
</comment>
<feature type="compositionally biased region" description="Acidic residues" evidence="5">
    <location>
        <begin position="212"/>
        <end position="299"/>
    </location>
</feature>
<dbReference type="FunFam" id="1.25.40.180:FF:000043">
    <property type="entry name" value="MIF4G domain-containing protein / MA3 domain-containing protein"/>
    <property type="match status" value="1"/>
</dbReference>
<dbReference type="SMART" id="SM00543">
    <property type="entry name" value="MIF4G"/>
    <property type="match status" value="1"/>
</dbReference>
<comment type="subcellular location">
    <subcellularLocation>
        <location evidence="1">Nucleus</location>
        <location evidence="1">Nucleolus</location>
    </subcellularLocation>
</comment>
<feature type="domain" description="MI" evidence="7">
    <location>
        <begin position="758"/>
        <end position="874"/>
    </location>
</feature>
<evidence type="ECO:0000256" key="6">
    <source>
        <dbReference type="SAM" id="Phobius"/>
    </source>
</evidence>
<accession>A0A2G9GP72</accession>
<keyword evidence="6" id="KW-1133">Transmembrane helix</keyword>
<dbReference type="OrthoDB" id="10260961at2759"/>
<dbReference type="PROSITE" id="PS51366">
    <property type="entry name" value="MI"/>
    <property type="match status" value="1"/>
</dbReference>
<dbReference type="SMART" id="SM00544">
    <property type="entry name" value="MA3"/>
    <property type="match status" value="1"/>
</dbReference>
<organism evidence="8 9">
    <name type="scientific">Handroanthus impetiginosus</name>
    <dbReference type="NCBI Taxonomy" id="429701"/>
    <lineage>
        <taxon>Eukaryota</taxon>
        <taxon>Viridiplantae</taxon>
        <taxon>Streptophyta</taxon>
        <taxon>Embryophyta</taxon>
        <taxon>Tracheophyta</taxon>
        <taxon>Spermatophyta</taxon>
        <taxon>Magnoliopsida</taxon>
        <taxon>eudicotyledons</taxon>
        <taxon>Gunneridae</taxon>
        <taxon>Pentapetalae</taxon>
        <taxon>asterids</taxon>
        <taxon>lamiids</taxon>
        <taxon>Lamiales</taxon>
        <taxon>Bignoniaceae</taxon>
        <taxon>Crescentiina</taxon>
        <taxon>Tabebuia alliance</taxon>
        <taxon>Handroanthus</taxon>
    </lineage>
</organism>
<evidence type="ECO:0000256" key="5">
    <source>
        <dbReference type="SAM" id="MobiDB-lite"/>
    </source>
</evidence>
<gene>
    <name evidence="8" type="ORF">CDL12_20426</name>
</gene>
<dbReference type="Gene3D" id="1.25.40.180">
    <property type="match status" value="1"/>
</dbReference>
<dbReference type="InterPro" id="IPR016024">
    <property type="entry name" value="ARM-type_fold"/>
</dbReference>
<feature type="transmembrane region" description="Helical" evidence="6">
    <location>
        <begin position="572"/>
        <end position="597"/>
    </location>
</feature>
<feature type="region of interest" description="Disordered" evidence="5">
    <location>
        <begin position="1"/>
        <end position="53"/>
    </location>
</feature>
<dbReference type="Pfam" id="PF02854">
    <property type="entry name" value="MIF4G"/>
    <property type="match status" value="1"/>
</dbReference>
<dbReference type="Proteomes" id="UP000231279">
    <property type="component" value="Unassembled WGS sequence"/>
</dbReference>